<sequence>NSDIPVVAAGSISDARGYAAALALGAKGVCLGTRFIATKEAYANEYYKQQLLSYTEKQTDLTDLYGRKTWRALMKAMLWRTLVMLLEGGGALTKGFFGGAEQSMLAF</sequence>
<evidence type="ECO:0000313" key="3">
    <source>
        <dbReference type="Proteomes" id="UP000554482"/>
    </source>
</evidence>
<gene>
    <name evidence="2" type="ORF">FRX31_031409</name>
</gene>
<keyword evidence="1" id="KW-0472">Membrane</keyword>
<dbReference type="Proteomes" id="UP000554482">
    <property type="component" value="Unassembled WGS sequence"/>
</dbReference>
<dbReference type="SUPFAM" id="SSF51412">
    <property type="entry name" value="Inosine monophosphate dehydrogenase (IMPDH)"/>
    <property type="match status" value="1"/>
</dbReference>
<dbReference type="PANTHER" id="PTHR32332:SF20">
    <property type="entry name" value="2-NITROPROPANE DIOXYGENASE-LIKE PROTEIN"/>
    <property type="match status" value="1"/>
</dbReference>
<accession>A0A7J6V4C7</accession>
<dbReference type="PANTHER" id="PTHR32332">
    <property type="entry name" value="2-NITROPROPANE DIOXYGENASE"/>
    <property type="match status" value="1"/>
</dbReference>
<feature type="non-terminal residue" evidence="2">
    <location>
        <position position="107"/>
    </location>
</feature>
<dbReference type="Gene3D" id="3.20.20.70">
    <property type="entry name" value="Aldolase class I"/>
    <property type="match status" value="1"/>
</dbReference>
<keyword evidence="3" id="KW-1185">Reference proteome</keyword>
<evidence type="ECO:0000256" key="1">
    <source>
        <dbReference type="SAM" id="Phobius"/>
    </source>
</evidence>
<reference evidence="2 3" key="1">
    <citation type="submission" date="2020-06" db="EMBL/GenBank/DDBJ databases">
        <title>Transcriptomic and genomic resources for Thalictrum thalictroides and T. hernandezii: Facilitating candidate gene discovery in an emerging model plant lineage.</title>
        <authorList>
            <person name="Arias T."/>
            <person name="Riano-Pachon D.M."/>
            <person name="Di Stilio V.S."/>
        </authorList>
    </citation>
    <scope>NUCLEOTIDE SEQUENCE [LARGE SCALE GENOMIC DNA]</scope>
    <source>
        <strain evidence="3">cv. WT478/WT964</strain>
        <tissue evidence="2">Leaves</tissue>
    </source>
</reference>
<comment type="caution">
    <text evidence="2">The sequence shown here is derived from an EMBL/GenBank/DDBJ whole genome shotgun (WGS) entry which is preliminary data.</text>
</comment>
<keyword evidence="1" id="KW-1133">Transmembrane helix</keyword>
<dbReference type="InterPro" id="IPR013785">
    <property type="entry name" value="Aldolase_TIM"/>
</dbReference>
<keyword evidence="1" id="KW-0812">Transmembrane</keyword>
<organism evidence="2 3">
    <name type="scientific">Thalictrum thalictroides</name>
    <name type="common">Rue-anemone</name>
    <name type="synonym">Anemone thalictroides</name>
    <dbReference type="NCBI Taxonomy" id="46969"/>
    <lineage>
        <taxon>Eukaryota</taxon>
        <taxon>Viridiplantae</taxon>
        <taxon>Streptophyta</taxon>
        <taxon>Embryophyta</taxon>
        <taxon>Tracheophyta</taxon>
        <taxon>Spermatophyta</taxon>
        <taxon>Magnoliopsida</taxon>
        <taxon>Ranunculales</taxon>
        <taxon>Ranunculaceae</taxon>
        <taxon>Thalictroideae</taxon>
        <taxon>Thalictrum</taxon>
    </lineage>
</organism>
<name>A0A7J6V4C7_THATH</name>
<evidence type="ECO:0000313" key="2">
    <source>
        <dbReference type="EMBL" id="KAF5179005.1"/>
    </source>
</evidence>
<feature type="transmembrane region" description="Helical" evidence="1">
    <location>
        <begin position="77"/>
        <end position="97"/>
    </location>
</feature>
<dbReference type="Pfam" id="PF03060">
    <property type="entry name" value="NMO"/>
    <property type="match status" value="1"/>
</dbReference>
<dbReference type="EMBL" id="JABWDY010039323">
    <property type="protein sequence ID" value="KAF5179005.1"/>
    <property type="molecule type" value="Genomic_DNA"/>
</dbReference>
<protein>
    <submittedName>
        <fullName evidence="2">Aldolase-type tim barrel family protein</fullName>
    </submittedName>
</protein>
<dbReference type="OrthoDB" id="10265891at2759"/>
<proteinExistence type="predicted"/>
<dbReference type="AlphaFoldDB" id="A0A7J6V4C7"/>